<dbReference type="GO" id="GO:0016491">
    <property type="term" value="F:oxidoreductase activity"/>
    <property type="evidence" value="ECO:0007669"/>
    <property type="project" value="UniProtKB-KW"/>
</dbReference>
<dbReference type="PANTHER" id="PTHR43639">
    <property type="entry name" value="OXIDOREDUCTASE, SHORT-CHAIN DEHYDROGENASE/REDUCTASE FAMILY (AFU_ORTHOLOGUE AFUA_5G02870)"/>
    <property type="match status" value="1"/>
</dbReference>
<name>A0ABW6W8L8_9ACTN</name>
<dbReference type="PROSITE" id="PS00061">
    <property type="entry name" value="ADH_SHORT"/>
    <property type="match status" value="1"/>
</dbReference>
<dbReference type="PANTHER" id="PTHR43639:SF1">
    <property type="entry name" value="SHORT-CHAIN DEHYDROGENASE_REDUCTASE FAMILY PROTEIN"/>
    <property type="match status" value="1"/>
</dbReference>
<sequence>MELVAVVTGAARGIGREVAVRLRDAGYRVVAADISPAVGELAESGHMVPVVADVTADDAPAAVIGRAVGEFGRLDVLVNNAARFLRRPLLDTGDDDFDLLFGTNVRSVFRLTRAALPHLIASGGCIVNTASISGLVGIANQSVYAMTKGAIVQLTRQLAIECAARGVRVNAVAPGAVDTEFMAEARAADPDPAASLAVTLGNHPIGRMSTAAEVARAVVFLAAPESAGITGTILSVDGGYVAR</sequence>
<comment type="caution">
    <text evidence="3">The sequence shown here is derived from an EMBL/GenBank/DDBJ whole genome shotgun (WGS) entry which is preliminary data.</text>
</comment>
<evidence type="ECO:0000256" key="2">
    <source>
        <dbReference type="ARBA" id="ARBA00023002"/>
    </source>
</evidence>
<dbReference type="Proteomes" id="UP001602245">
    <property type="component" value="Unassembled WGS sequence"/>
</dbReference>
<dbReference type="InterPro" id="IPR036291">
    <property type="entry name" value="NAD(P)-bd_dom_sf"/>
</dbReference>
<dbReference type="InterPro" id="IPR002347">
    <property type="entry name" value="SDR_fam"/>
</dbReference>
<reference evidence="3 4" key="1">
    <citation type="submission" date="2024-10" db="EMBL/GenBank/DDBJ databases">
        <title>The Natural Products Discovery Center: Release of the First 8490 Sequenced Strains for Exploring Actinobacteria Biosynthetic Diversity.</title>
        <authorList>
            <person name="Kalkreuter E."/>
            <person name="Kautsar S.A."/>
            <person name="Yang D."/>
            <person name="Bader C.D."/>
            <person name="Teijaro C.N."/>
            <person name="Fluegel L."/>
            <person name="Davis C.M."/>
            <person name="Simpson J.R."/>
            <person name="Lauterbach L."/>
            <person name="Steele A.D."/>
            <person name="Gui C."/>
            <person name="Meng S."/>
            <person name="Li G."/>
            <person name="Viehrig K."/>
            <person name="Ye F."/>
            <person name="Su P."/>
            <person name="Kiefer A.F."/>
            <person name="Nichols A."/>
            <person name="Cepeda A.J."/>
            <person name="Yan W."/>
            <person name="Fan B."/>
            <person name="Jiang Y."/>
            <person name="Adhikari A."/>
            <person name="Zheng C.-J."/>
            <person name="Schuster L."/>
            <person name="Cowan T.M."/>
            <person name="Smanski M.J."/>
            <person name="Chevrette M.G."/>
            <person name="De Carvalho L.P.S."/>
            <person name="Shen B."/>
        </authorList>
    </citation>
    <scope>NUCLEOTIDE SEQUENCE [LARGE SCALE GENOMIC DNA]</scope>
    <source>
        <strain evidence="3 4">NPDC000087</strain>
    </source>
</reference>
<dbReference type="PRINTS" id="PR00081">
    <property type="entry name" value="GDHRDH"/>
</dbReference>
<dbReference type="EMBL" id="JBIAZU010000002">
    <property type="protein sequence ID" value="MFF5289657.1"/>
    <property type="molecule type" value="Genomic_DNA"/>
</dbReference>
<keyword evidence="2 3" id="KW-0560">Oxidoreductase</keyword>
<comment type="similarity">
    <text evidence="1">Belongs to the short-chain dehydrogenases/reductases (SDR) family.</text>
</comment>
<gene>
    <name evidence="3" type="ORF">ACFY35_09470</name>
</gene>
<proteinExistence type="inferred from homology"/>
<evidence type="ECO:0000313" key="4">
    <source>
        <dbReference type="Proteomes" id="UP001602245"/>
    </source>
</evidence>
<dbReference type="Gene3D" id="3.40.50.720">
    <property type="entry name" value="NAD(P)-binding Rossmann-like Domain"/>
    <property type="match status" value="1"/>
</dbReference>
<keyword evidence="4" id="KW-1185">Reference proteome</keyword>
<dbReference type="PRINTS" id="PR00080">
    <property type="entry name" value="SDRFAMILY"/>
</dbReference>
<dbReference type="EC" id="1.1.1.-" evidence="3"/>
<dbReference type="SUPFAM" id="SSF51735">
    <property type="entry name" value="NAD(P)-binding Rossmann-fold domains"/>
    <property type="match status" value="1"/>
</dbReference>
<organism evidence="3 4">
    <name type="scientific">Paractinoplanes globisporus</name>
    <dbReference type="NCBI Taxonomy" id="113565"/>
    <lineage>
        <taxon>Bacteria</taxon>
        <taxon>Bacillati</taxon>
        <taxon>Actinomycetota</taxon>
        <taxon>Actinomycetes</taxon>
        <taxon>Micromonosporales</taxon>
        <taxon>Micromonosporaceae</taxon>
        <taxon>Paractinoplanes</taxon>
    </lineage>
</organism>
<evidence type="ECO:0000313" key="3">
    <source>
        <dbReference type="EMBL" id="MFF5289657.1"/>
    </source>
</evidence>
<dbReference type="InterPro" id="IPR020904">
    <property type="entry name" value="Sc_DH/Rdtase_CS"/>
</dbReference>
<protein>
    <submittedName>
        <fullName evidence="3">SDR family NAD(P)-dependent oxidoreductase</fullName>
        <ecNumber evidence="3">1.1.1.-</ecNumber>
    </submittedName>
</protein>
<dbReference type="CDD" id="cd05233">
    <property type="entry name" value="SDR_c"/>
    <property type="match status" value="1"/>
</dbReference>
<accession>A0ABW6W8L8</accession>
<evidence type="ECO:0000256" key="1">
    <source>
        <dbReference type="ARBA" id="ARBA00006484"/>
    </source>
</evidence>
<dbReference type="Pfam" id="PF13561">
    <property type="entry name" value="adh_short_C2"/>
    <property type="match status" value="1"/>
</dbReference>
<dbReference type="RefSeq" id="WP_020518277.1">
    <property type="nucleotide sequence ID" value="NZ_JBIAZU010000002.1"/>
</dbReference>